<dbReference type="Gene3D" id="3.90.25.10">
    <property type="entry name" value="UDP-galactose 4-epimerase, domain 1"/>
    <property type="match status" value="1"/>
</dbReference>
<dbReference type="SUPFAM" id="SSF51735">
    <property type="entry name" value="NAD(P)-binding Rossmann-fold domains"/>
    <property type="match status" value="1"/>
</dbReference>
<protein>
    <recommendedName>
        <fullName evidence="4">NmrA-like domain-containing protein</fullName>
    </recommendedName>
</protein>
<dbReference type="InterPro" id="IPR008030">
    <property type="entry name" value="NmrA-like"/>
</dbReference>
<evidence type="ECO:0000259" key="4">
    <source>
        <dbReference type="Pfam" id="PF05368"/>
    </source>
</evidence>
<dbReference type="InterPro" id="IPR051609">
    <property type="entry name" value="NmrA/Isoflavone_reductase-like"/>
</dbReference>
<dbReference type="GO" id="GO:0016491">
    <property type="term" value="F:oxidoreductase activity"/>
    <property type="evidence" value="ECO:0007669"/>
    <property type="project" value="UniProtKB-KW"/>
</dbReference>
<dbReference type="Proteomes" id="UP000186955">
    <property type="component" value="Unassembled WGS sequence"/>
</dbReference>
<dbReference type="InterPro" id="IPR036291">
    <property type="entry name" value="NAD(P)-bd_dom_sf"/>
</dbReference>
<proteinExistence type="inferred from homology"/>
<dbReference type="PANTHER" id="PTHR47706">
    <property type="entry name" value="NMRA-LIKE FAMILY PROTEIN"/>
    <property type="match status" value="1"/>
</dbReference>
<sequence>MVKIAIAGGSGNVGQEIIDVLVVTKKHEILILSRKDAPAGETSGGITWAKTDYKDKEQLAQILQGTHTLLSFVGDEPAAPVQKNLIDAAVQAGVKRFAPSEWASAGLEHLDWYAYKGETRRYLKELNKDKKVSSAKLFILSEIDTILNYQVLEYTLFQPGTFTNYFTAPFKSSDNVQQVGLPWDFYHRRAILLEDSENDRISLTTSQDLANVVARAIEFEGEWPVVGGIRGSELSVKEIIALGEKVRGDPPFDIQKVTAQAFETGEWKTSWVPKINHPSIPPEQVEVLSRSFTAGILLAIHDKAYQVSDEWNRLLPDYKFTDTEDFLTKAWYGKA</sequence>
<reference evidence="5 6" key="1">
    <citation type="submission" date="2016-10" db="EMBL/GenBank/DDBJ databases">
        <title>Genome sequence of the ascomycete fungus Penicillium subrubescens.</title>
        <authorList>
            <person name="De Vries R.P."/>
            <person name="Peng M."/>
            <person name="Dilokpimol A."/>
            <person name="Hilden K."/>
            <person name="Makela M.R."/>
            <person name="Grigoriev I."/>
            <person name="Riley R."/>
            <person name="Granchi Z."/>
        </authorList>
    </citation>
    <scope>NUCLEOTIDE SEQUENCE [LARGE SCALE GENOMIC DNA]</scope>
    <source>
        <strain evidence="5 6">CBS 132785</strain>
    </source>
</reference>
<dbReference type="Gene3D" id="3.40.50.720">
    <property type="entry name" value="NAD(P)-binding Rossmann-like Domain"/>
    <property type="match status" value="1"/>
</dbReference>
<dbReference type="EMBL" id="MNBE01000695">
    <property type="protein sequence ID" value="OKO97546.1"/>
    <property type="molecule type" value="Genomic_DNA"/>
</dbReference>
<evidence type="ECO:0000256" key="1">
    <source>
        <dbReference type="ARBA" id="ARBA00005725"/>
    </source>
</evidence>
<dbReference type="AlphaFoldDB" id="A0A1Q5TBC8"/>
<comment type="similarity">
    <text evidence="1">Belongs to the NmrA-type oxidoreductase family. Isoflavone reductase subfamily.</text>
</comment>
<evidence type="ECO:0000256" key="3">
    <source>
        <dbReference type="ARBA" id="ARBA00023002"/>
    </source>
</evidence>
<evidence type="ECO:0000313" key="5">
    <source>
        <dbReference type="EMBL" id="OKO97546.1"/>
    </source>
</evidence>
<evidence type="ECO:0000313" key="6">
    <source>
        <dbReference type="Proteomes" id="UP000186955"/>
    </source>
</evidence>
<accession>A0A1Q5TBC8</accession>
<feature type="domain" description="NmrA-like" evidence="4">
    <location>
        <begin position="3"/>
        <end position="260"/>
    </location>
</feature>
<evidence type="ECO:0000256" key="2">
    <source>
        <dbReference type="ARBA" id="ARBA00022857"/>
    </source>
</evidence>
<keyword evidence="6" id="KW-1185">Reference proteome</keyword>
<dbReference type="Pfam" id="PF05368">
    <property type="entry name" value="NmrA"/>
    <property type="match status" value="1"/>
</dbReference>
<gene>
    <name evidence="5" type="ORF">PENSUB_10340</name>
</gene>
<name>A0A1Q5TBC8_9EURO</name>
<dbReference type="PANTHER" id="PTHR47706:SF4">
    <property type="entry name" value="NMRA-LIKE DOMAIN-CONTAINING PROTEIN"/>
    <property type="match status" value="1"/>
</dbReference>
<comment type="caution">
    <text evidence="5">The sequence shown here is derived from an EMBL/GenBank/DDBJ whole genome shotgun (WGS) entry which is preliminary data.</text>
</comment>
<keyword evidence="3" id="KW-0560">Oxidoreductase</keyword>
<organism evidence="5 6">
    <name type="scientific">Penicillium subrubescens</name>
    <dbReference type="NCBI Taxonomy" id="1316194"/>
    <lineage>
        <taxon>Eukaryota</taxon>
        <taxon>Fungi</taxon>
        <taxon>Dikarya</taxon>
        <taxon>Ascomycota</taxon>
        <taxon>Pezizomycotina</taxon>
        <taxon>Eurotiomycetes</taxon>
        <taxon>Eurotiomycetidae</taxon>
        <taxon>Eurotiales</taxon>
        <taxon>Aspergillaceae</taxon>
        <taxon>Penicillium</taxon>
    </lineage>
</organism>
<keyword evidence="2" id="KW-0521">NADP</keyword>